<dbReference type="AlphaFoldDB" id="A0AAD5UTD4"/>
<feature type="compositionally biased region" description="Pro residues" evidence="1">
    <location>
        <begin position="42"/>
        <end position="61"/>
    </location>
</feature>
<dbReference type="EMBL" id="JANAWD010001467">
    <property type="protein sequence ID" value="KAJ3473283.1"/>
    <property type="molecule type" value="Genomic_DNA"/>
</dbReference>
<evidence type="ECO:0000256" key="1">
    <source>
        <dbReference type="SAM" id="MobiDB-lite"/>
    </source>
</evidence>
<accession>A0AAD5UTD4</accession>
<evidence type="ECO:0000313" key="2">
    <source>
        <dbReference type="EMBL" id="KAJ3473283.1"/>
    </source>
</evidence>
<feature type="compositionally biased region" description="Low complexity" evidence="1">
    <location>
        <begin position="1"/>
        <end position="17"/>
    </location>
</feature>
<feature type="compositionally biased region" description="Polar residues" evidence="1">
    <location>
        <begin position="322"/>
        <end position="340"/>
    </location>
</feature>
<dbReference type="Proteomes" id="UP001212997">
    <property type="component" value="Unassembled WGS sequence"/>
</dbReference>
<reference evidence="2" key="1">
    <citation type="submission" date="2022-07" db="EMBL/GenBank/DDBJ databases">
        <title>Genome Sequence of Physisporinus lineatus.</title>
        <authorList>
            <person name="Buettner E."/>
        </authorList>
    </citation>
    <scope>NUCLEOTIDE SEQUENCE</scope>
    <source>
        <strain evidence="2">VT162</strain>
    </source>
</reference>
<organism evidence="2 3">
    <name type="scientific">Meripilus lineatus</name>
    <dbReference type="NCBI Taxonomy" id="2056292"/>
    <lineage>
        <taxon>Eukaryota</taxon>
        <taxon>Fungi</taxon>
        <taxon>Dikarya</taxon>
        <taxon>Basidiomycota</taxon>
        <taxon>Agaricomycotina</taxon>
        <taxon>Agaricomycetes</taxon>
        <taxon>Polyporales</taxon>
        <taxon>Meripilaceae</taxon>
        <taxon>Meripilus</taxon>
    </lineage>
</organism>
<name>A0AAD5UTD4_9APHY</name>
<proteinExistence type="predicted"/>
<protein>
    <submittedName>
        <fullName evidence="2">Uncharacterized protein</fullName>
    </submittedName>
</protein>
<evidence type="ECO:0000313" key="3">
    <source>
        <dbReference type="Proteomes" id="UP001212997"/>
    </source>
</evidence>
<sequence length="499" mass="55039">MSRADSLAASNASSSSQKSRRHSRLTRAQILKGLDILGPIDIPLPPTLPPSPPASRSPSPVPSSSKRKLPNDSEQSHSKKQRTSSFSEHTRHQSTPSSSSSHPQARSSATLSSRSDPAEDGELREEIPPQRDTNPLVSSNLPVRRPRRGHLSPGQCEELHTKYHNSGRALKYSGDTRLWSTFPHNHSHYRPLVNPPPATSPYHRHGNLFARIELLDALINFAYSIWINGYRGKRNAGWESIGGFLTWTKGKWEHNNSTDEREKAFLGLIFMVEAFIYGRMFALETSRINSANIELHNKLKKEAAASSAGPQLASTPAMLPSPVTNSANSTPTNPSRQDGTPPSGVNGPSATSRNAQPVSARPPPTTQSQSTSQITDLPETLTHLTPAPWLVERSRHTQFVHLAHKSMLASQQYLTLPIMAKHFPRTFARMMYSTLSATDEIEPDVEDEEGELFWPGQLITGEGIGWVCTMGKAMIKEFSRPFGYRGIDGVIPKPAQRAQ</sequence>
<feature type="compositionally biased region" description="Polar residues" evidence="1">
    <location>
        <begin position="346"/>
        <end position="357"/>
    </location>
</feature>
<comment type="caution">
    <text evidence="2">The sequence shown here is derived from an EMBL/GenBank/DDBJ whole genome shotgun (WGS) entry which is preliminary data.</text>
</comment>
<keyword evidence="3" id="KW-1185">Reference proteome</keyword>
<feature type="compositionally biased region" description="Low complexity" evidence="1">
    <location>
        <begin position="93"/>
        <end position="109"/>
    </location>
</feature>
<feature type="compositionally biased region" description="Polar residues" evidence="1">
    <location>
        <begin position="131"/>
        <end position="141"/>
    </location>
</feature>
<feature type="region of interest" description="Disordered" evidence="1">
    <location>
        <begin position="306"/>
        <end position="379"/>
    </location>
</feature>
<feature type="region of interest" description="Disordered" evidence="1">
    <location>
        <begin position="1"/>
        <end position="155"/>
    </location>
</feature>
<gene>
    <name evidence="2" type="ORF">NLI96_g13064</name>
</gene>